<sequence length="273" mass="31034">MMRLLSTWLNPFYWLDDHISPRYRGMYTLFKKELLRFWRVAFQTIASPILTALLYLLIFSHVLESHVKVYDQVSYTAFLVPGLMMMSLLQNAFANSSSSLIQSKVMGNIIFLMLTPLTYLEFFIAFLAASMIRGLAVGLSIYLVALLFVDVPTVHPWWIIAFALLGSALLGTFGVIAGIWADKFDQMAAFQNFVIMPLTFLSGVFYSIHSLPPFWQAVSQLNPFFYMIDGFRYGFFGQGDVSPWLSLGVVGVFLLALAWLCLKMLKSGYKLRS</sequence>
<feature type="transmembrane region" description="Helical" evidence="5">
    <location>
        <begin position="75"/>
        <end position="93"/>
    </location>
</feature>
<accession>A0A1G9DSG2</accession>
<reference evidence="8" key="1">
    <citation type="submission" date="2016-10" db="EMBL/GenBank/DDBJ databases">
        <authorList>
            <person name="Varghese N."/>
            <person name="Submissions S."/>
        </authorList>
    </citation>
    <scope>NUCLEOTIDE SEQUENCE [LARGE SCALE GENOMIC DNA]</scope>
    <source>
        <strain evidence="8">CBMB127</strain>
    </source>
</reference>
<name>A0A1G9DSG2_9PROT</name>
<feature type="transmembrane region" description="Helical" evidence="5">
    <location>
        <begin position="134"/>
        <end position="151"/>
    </location>
</feature>
<dbReference type="Pfam" id="PF01061">
    <property type="entry name" value="ABC2_membrane"/>
    <property type="match status" value="1"/>
</dbReference>
<dbReference type="PRINTS" id="PR00164">
    <property type="entry name" value="ABC2TRNSPORT"/>
</dbReference>
<dbReference type="GO" id="GO:0140359">
    <property type="term" value="F:ABC-type transporter activity"/>
    <property type="evidence" value="ECO:0007669"/>
    <property type="project" value="InterPro"/>
</dbReference>
<keyword evidence="5" id="KW-1003">Cell membrane</keyword>
<organism evidence="7 8">
    <name type="scientific">Methylophilus rhizosphaerae</name>
    <dbReference type="NCBI Taxonomy" id="492660"/>
    <lineage>
        <taxon>Bacteria</taxon>
        <taxon>Pseudomonadati</taxon>
        <taxon>Pseudomonadota</taxon>
        <taxon>Betaproteobacteria</taxon>
        <taxon>Nitrosomonadales</taxon>
        <taxon>Methylophilaceae</taxon>
        <taxon>Methylophilus</taxon>
    </lineage>
</organism>
<dbReference type="STRING" id="492660.SAMN05192566_1947"/>
<dbReference type="PROSITE" id="PS51012">
    <property type="entry name" value="ABC_TM2"/>
    <property type="match status" value="1"/>
</dbReference>
<keyword evidence="4 5" id="KW-0472">Membrane</keyword>
<dbReference type="InterPro" id="IPR047817">
    <property type="entry name" value="ABC2_TM_bact-type"/>
</dbReference>
<dbReference type="InterPro" id="IPR052522">
    <property type="entry name" value="ABC-2_transport_permease"/>
</dbReference>
<dbReference type="PANTHER" id="PTHR43332">
    <property type="entry name" value="INNER MEMBRANE TRANSPORT PERMEASE YADH-RELATED"/>
    <property type="match status" value="1"/>
</dbReference>
<dbReference type="InterPro" id="IPR013525">
    <property type="entry name" value="ABC2_TM"/>
</dbReference>
<dbReference type="PANTHER" id="PTHR43332:SF1">
    <property type="entry name" value="TRANSPORT PERMEASE PROTEIN"/>
    <property type="match status" value="1"/>
</dbReference>
<comment type="subcellular location">
    <subcellularLocation>
        <location evidence="5">Cell inner membrane</location>
        <topology evidence="5">Multi-pass membrane protein</topology>
    </subcellularLocation>
    <subcellularLocation>
        <location evidence="1">Membrane</location>
        <topology evidence="1">Multi-pass membrane protein</topology>
    </subcellularLocation>
</comment>
<evidence type="ECO:0000313" key="7">
    <source>
        <dbReference type="EMBL" id="SDK66760.1"/>
    </source>
</evidence>
<evidence type="ECO:0000256" key="3">
    <source>
        <dbReference type="ARBA" id="ARBA00022989"/>
    </source>
</evidence>
<evidence type="ECO:0000256" key="2">
    <source>
        <dbReference type="ARBA" id="ARBA00022692"/>
    </source>
</evidence>
<keyword evidence="8" id="KW-1185">Reference proteome</keyword>
<evidence type="ECO:0000256" key="4">
    <source>
        <dbReference type="ARBA" id="ARBA00023136"/>
    </source>
</evidence>
<feature type="transmembrane region" description="Helical" evidence="5">
    <location>
        <begin position="193"/>
        <end position="215"/>
    </location>
</feature>
<evidence type="ECO:0000256" key="1">
    <source>
        <dbReference type="ARBA" id="ARBA00004141"/>
    </source>
</evidence>
<feature type="transmembrane region" description="Helical" evidence="5">
    <location>
        <begin position="241"/>
        <end position="262"/>
    </location>
</feature>
<feature type="domain" description="ABC transmembrane type-2" evidence="6">
    <location>
        <begin position="39"/>
        <end position="268"/>
    </location>
</feature>
<evidence type="ECO:0000256" key="5">
    <source>
        <dbReference type="RuleBase" id="RU361157"/>
    </source>
</evidence>
<feature type="transmembrane region" description="Helical" evidence="5">
    <location>
        <begin position="40"/>
        <end position="63"/>
    </location>
</feature>
<gene>
    <name evidence="7" type="ORF">SAMN05192566_1947</name>
</gene>
<feature type="transmembrane region" description="Helical" evidence="5">
    <location>
        <begin position="105"/>
        <end position="127"/>
    </location>
</feature>
<keyword evidence="5" id="KW-0813">Transport</keyword>
<dbReference type="GO" id="GO:0043190">
    <property type="term" value="C:ATP-binding cassette (ABC) transporter complex"/>
    <property type="evidence" value="ECO:0007669"/>
    <property type="project" value="InterPro"/>
</dbReference>
<keyword evidence="2 5" id="KW-0812">Transmembrane</keyword>
<protein>
    <recommendedName>
        <fullName evidence="5">Transport permease protein</fullName>
    </recommendedName>
</protein>
<dbReference type="AlphaFoldDB" id="A0A1G9DSG2"/>
<dbReference type="PIRSF" id="PIRSF006648">
    <property type="entry name" value="DrrB"/>
    <property type="match status" value="1"/>
</dbReference>
<keyword evidence="3 5" id="KW-1133">Transmembrane helix</keyword>
<feature type="transmembrane region" description="Helical" evidence="5">
    <location>
        <begin position="157"/>
        <end position="181"/>
    </location>
</feature>
<dbReference type="InterPro" id="IPR000412">
    <property type="entry name" value="ABC_2_transport"/>
</dbReference>
<proteinExistence type="inferred from homology"/>
<comment type="similarity">
    <text evidence="5">Belongs to the ABC-2 integral membrane protein family.</text>
</comment>
<dbReference type="Proteomes" id="UP000198629">
    <property type="component" value="Unassembled WGS sequence"/>
</dbReference>
<dbReference type="EMBL" id="FNFX01000004">
    <property type="protein sequence ID" value="SDK66760.1"/>
    <property type="molecule type" value="Genomic_DNA"/>
</dbReference>
<evidence type="ECO:0000313" key="8">
    <source>
        <dbReference type="Proteomes" id="UP000198629"/>
    </source>
</evidence>
<evidence type="ECO:0000259" key="6">
    <source>
        <dbReference type="PROSITE" id="PS51012"/>
    </source>
</evidence>